<organism evidence="3 4">
    <name type="scientific">Anisodus acutangulus</name>
    <dbReference type="NCBI Taxonomy" id="402998"/>
    <lineage>
        <taxon>Eukaryota</taxon>
        <taxon>Viridiplantae</taxon>
        <taxon>Streptophyta</taxon>
        <taxon>Embryophyta</taxon>
        <taxon>Tracheophyta</taxon>
        <taxon>Spermatophyta</taxon>
        <taxon>Magnoliopsida</taxon>
        <taxon>eudicotyledons</taxon>
        <taxon>Gunneridae</taxon>
        <taxon>Pentapetalae</taxon>
        <taxon>asterids</taxon>
        <taxon>lamiids</taxon>
        <taxon>Solanales</taxon>
        <taxon>Solanaceae</taxon>
        <taxon>Solanoideae</taxon>
        <taxon>Hyoscyameae</taxon>
        <taxon>Anisodus</taxon>
    </lineage>
</organism>
<dbReference type="SUPFAM" id="SSF160443">
    <property type="entry name" value="SMR domain-like"/>
    <property type="match status" value="1"/>
</dbReference>
<proteinExistence type="predicted"/>
<dbReference type="SMART" id="SM00463">
    <property type="entry name" value="SMR"/>
    <property type="match status" value="1"/>
</dbReference>
<dbReference type="Proteomes" id="UP001152561">
    <property type="component" value="Unassembled WGS sequence"/>
</dbReference>
<name>A0A9Q1LLZ3_9SOLA</name>
<accession>A0A9Q1LLZ3</accession>
<feature type="region of interest" description="Disordered" evidence="1">
    <location>
        <begin position="1"/>
        <end position="20"/>
    </location>
</feature>
<evidence type="ECO:0000259" key="2">
    <source>
        <dbReference type="PROSITE" id="PS50828"/>
    </source>
</evidence>
<comment type="caution">
    <text evidence="3">The sequence shown here is derived from an EMBL/GenBank/DDBJ whole genome shotgun (WGS) entry which is preliminary data.</text>
</comment>
<dbReference type="SMART" id="SM01162">
    <property type="entry name" value="DUF1771"/>
    <property type="match status" value="1"/>
</dbReference>
<dbReference type="InterPro" id="IPR013899">
    <property type="entry name" value="DUF1771"/>
</dbReference>
<dbReference type="InterPro" id="IPR002625">
    <property type="entry name" value="Smr_dom"/>
</dbReference>
<feature type="compositionally biased region" description="Basic residues" evidence="1">
    <location>
        <begin position="11"/>
        <end position="20"/>
    </location>
</feature>
<dbReference type="Pfam" id="PF08590">
    <property type="entry name" value="DUF1771"/>
    <property type="match status" value="1"/>
</dbReference>
<dbReference type="Gene3D" id="3.30.1370.110">
    <property type="match status" value="1"/>
</dbReference>
<keyword evidence="4" id="KW-1185">Reference proteome</keyword>
<dbReference type="AlphaFoldDB" id="A0A9Q1LLZ3"/>
<evidence type="ECO:0000313" key="3">
    <source>
        <dbReference type="EMBL" id="KAJ8540225.1"/>
    </source>
</evidence>
<reference evidence="4" key="1">
    <citation type="journal article" date="2023" name="Proc. Natl. Acad. Sci. U.S.A.">
        <title>Genomic and structural basis for evolution of tropane alkaloid biosynthesis.</title>
        <authorList>
            <person name="Wanga Y.-J."/>
            <person name="Taina T."/>
            <person name="Yua J.-Y."/>
            <person name="Lia J."/>
            <person name="Xua B."/>
            <person name="Chenc J."/>
            <person name="D'Auriad J.C."/>
            <person name="Huanga J.-P."/>
            <person name="Huanga S.-X."/>
        </authorList>
    </citation>
    <scope>NUCLEOTIDE SEQUENCE [LARGE SCALE GENOMIC DNA]</scope>
    <source>
        <strain evidence="4">cv. KIB-2019</strain>
    </source>
</reference>
<protein>
    <recommendedName>
        <fullName evidence="2">Smr domain-containing protein</fullName>
    </recommendedName>
</protein>
<dbReference type="PROSITE" id="PS50828">
    <property type="entry name" value="SMR"/>
    <property type="match status" value="1"/>
</dbReference>
<evidence type="ECO:0000256" key="1">
    <source>
        <dbReference type="SAM" id="MobiDB-lite"/>
    </source>
</evidence>
<dbReference type="PANTHER" id="PTHR47812">
    <property type="entry name" value="SMR (SMALL MUTS RELATED) DOMAIN-CONTAINING PROTEIN"/>
    <property type="match status" value="1"/>
</dbReference>
<dbReference type="PANTHER" id="PTHR47812:SF2">
    <property type="entry name" value="SMR (SMALL MUTS RELATED) DOMAIN-CONTAINING PROTEIN"/>
    <property type="match status" value="1"/>
</dbReference>
<feature type="domain" description="Smr" evidence="2">
    <location>
        <begin position="350"/>
        <end position="467"/>
    </location>
</feature>
<evidence type="ECO:0000313" key="4">
    <source>
        <dbReference type="Proteomes" id="UP001152561"/>
    </source>
</evidence>
<dbReference type="InterPro" id="IPR036063">
    <property type="entry name" value="Smr_dom_sf"/>
</dbReference>
<dbReference type="OrthoDB" id="3231855at2759"/>
<sequence length="471" mass="52283">MAASISVTSPLHRKMSGRRAKTSGWAAFDLNEKLKQQNLEPEPERETFPHLSVPATSLSGPSQSITKNSGAILEKPFSSLLLPSVSFPSLMVHKESDANQIQVADSRLNQSDGFIKERDFLKVCQKLKEIHPWADDTLIADVMAGVNDFNTALTLLKAMVSPDNTYVADDNRKTKGFDIDKSLTPKEADSPSMQKLKEVDTDTKGVKSSNNIAANKGVSLTDSVNLDELSHALAKCLQSNSQELINNCISHENNLHFDGAVGSMRFVPVEPEWEDDDIYSIHRKDAMKMTRSAARHSKAASEAYLRGDHLSAQHFSLKAQEEWVAANRLNAQAAKEILTARNYKNDQWTLDLHGLHATEAVQALHEHLQKIESQMIQNRAAHMNQVNLKPSFGAAVSIESSGRIDVENENKGSLLNKQRPAFLEVITGKGIHSRGQAALPMAIRSFLMENGYRYEETRPGVITVRPKFRPR</sequence>
<dbReference type="EMBL" id="JAJAGQ010000016">
    <property type="protein sequence ID" value="KAJ8540225.1"/>
    <property type="molecule type" value="Genomic_DNA"/>
</dbReference>
<gene>
    <name evidence="3" type="ORF">K7X08_030144</name>
</gene>